<feature type="compositionally biased region" description="Basic and acidic residues" evidence="1">
    <location>
        <begin position="213"/>
        <end position="224"/>
    </location>
</feature>
<evidence type="ECO:0000313" key="3">
    <source>
        <dbReference type="Proteomes" id="UP000285301"/>
    </source>
</evidence>
<sequence>MNKGHRGQHNYYPQQSLPDIVHLPGAQPNQSALTAHGLQAMQSMQAPQQIQQVNAVHTQRPRFQTTHAGNRRHNSPALMPPRQTNVVPYQPAISSQANQAAYGYQIPQRQLYNNAQYFVVQHPIPTTEPAFAEMHQPSQNVQVRSTWPSSFMTQHGSNTSKYQPSGSYPFSSETPIQNYENMVSYQPQHRPPEPKRERKRAVIQDPNSGHAFTEQELKNTEPVRQDVVLSEPQDDSSSSRNTPSNQNVISSSEAALEFRDKVSAAAASVTYQAGQSAAVENHLRHGAAFVEMHQPPQNVQVRSRGLSSLMTQHGSNMSISQPSGFYSFSCESNENMDLKEIFSSVKSSSDSDNSTLNDRKSMKLNKFDKFFDMIAMKVQQNESTECIIELIEKNFQAHETKDLDFVSALTKAVVKGCKKLYCENEEKREAKSLLALQDLSEELQHPSKLLGQMFQYLFEENVISQDVFLKGAVMACKQFLTWFRNRRR</sequence>
<name>A0A3S3P6Q1_9ACAR</name>
<proteinExistence type="predicted"/>
<feature type="region of interest" description="Disordered" evidence="1">
    <location>
        <begin position="149"/>
        <end position="250"/>
    </location>
</feature>
<feature type="compositionally biased region" description="Polar residues" evidence="1">
    <location>
        <begin position="149"/>
        <end position="187"/>
    </location>
</feature>
<evidence type="ECO:0000313" key="2">
    <source>
        <dbReference type="EMBL" id="RWS02225.1"/>
    </source>
</evidence>
<dbReference type="Gene3D" id="1.25.40.180">
    <property type="match status" value="1"/>
</dbReference>
<comment type="caution">
    <text evidence="2">The sequence shown here is derived from an EMBL/GenBank/DDBJ whole genome shotgun (WGS) entry which is preliminary data.</text>
</comment>
<dbReference type="SUPFAM" id="SSF48371">
    <property type="entry name" value="ARM repeat"/>
    <property type="match status" value="1"/>
</dbReference>
<feature type="compositionally biased region" description="Basic and acidic residues" evidence="1">
    <location>
        <begin position="190"/>
        <end position="202"/>
    </location>
</feature>
<dbReference type="InterPro" id="IPR016024">
    <property type="entry name" value="ARM-type_fold"/>
</dbReference>
<evidence type="ECO:0000256" key="1">
    <source>
        <dbReference type="SAM" id="MobiDB-lite"/>
    </source>
</evidence>
<dbReference type="OrthoDB" id="6430952at2759"/>
<evidence type="ECO:0008006" key="4">
    <source>
        <dbReference type="Google" id="ProtNLM"/>
    </source>
</evidence>
<dbReference type="Proteomes" id="UP000285301">
    <property type="component" value="Unassembled WGS sequence"/>
</dbReference>
<accession>A0A3S3P6Q1</accession>
<dbReference type="AlphaFoldDB" id="A0A3S3P6Q1"/>
<protein>
    <recommendedName>
        <fullName evidence="4">Eukaryotic translation initiation factor 4 gamma 3-like protein</fullName>
    </recommendedName>
</protein>
<dbReference type="EMBL" id="NCKU01007993">
    <property type="protein sequence ID" value="RWS02225.1"/>
    <property type="molecule type" value="Genomic_DNA"/>
</dbReference>
<keyword evidence="3" id="KW-1185">Reference proteome</keyword>
<feature type="compositionally biased region" description="Polar residues" evidence="1">
    <location>
        <begin position="235"/>
        <end position="250"/>
    </location>
</feature>
<gene>
    <name evidence="2" type="ORF">B4U79_18511</name>
</gene>
<organism evidence="2 3">
    <name type="scientific">Dinothrombium tinctorium</name>
    <dbReference type="NCBI Taxonomy" id="1965070"/>
    <lineage>
        <taxon>Eukaryota</taxon>
        <taxon>Metazoa</taxon>
        <taxon>Ecdysozoa</taxon>
        <taxon>Arthropoda</taxon>
        <taxon>Chelicerata</taxon>
        <taxon>Arachnida</taxon>
        <taxon>Acari</taxon>
        <taxon>Acariformes</taxon>
        <taxon>Trombidiformes</taxon>
        <taxon>Prostigmata</taxon>
        <taxon>Anystina</taxon>
        <taxon>Parasitengona</taxon>
        <taxon>Trombidioidea</taxon>
        <taxon>Trombidiidae</taxon>
        <taxon>Dinothrombium</taxon>
    </lineage>
</organism>
<reference evidence="2 3" key="1">
    <citation type="journal article" date="2018" name="Gigascience">
        <title>Genomes of trombidid mites reveal novel predicted allergens and laterally-transferred genes associated with secondary metabolism.</title>
        <authorList>
            <person name="Dong X."/>
            <person name="Chaisiri K."/>
            <person name="Xia D."/>
            <person name="Armstrong S.D."/>
            <person name="Fang Y."/>
            <person name="Donnelly M.J."/>
            <person name="Kadowaki T."/>
            <person name="McGarry J.W."/>
            <person name="Darby A.C."/>
            <person name="Makepeace B.L."/>
        </authorList>
    </citation>
    <scope>NUCLEOTIDE SEQUENCE [LARGE SCALE GENOMIC DNA]</scope>
    <source>
        <strain evidence="2">UoL-WK</strain>
    </source>
</reference>